<dbReference type="InterPro" id="IPR004096">
    <property type="entry name" value="V4R"/>
</dbReference>
<feature type="domain" description="4-vinyl reductase 4VR" evidence="1">
    <location>
        <begin position="105"/>
        <end position="169"/>
    </location>
</feature>
<dbReference type="Gene3D" id="3.30.1380.20">
    <property type="entry name" value="Trafficking protein particle complex subunit 3"/>
    <property type="match status" value="1"/>
</dbReference>
<dbReference type="AlphaFoldDB" id="A0A1I3Y3S1"/>
<proteinExistence type="predicted"/>
<dbReference type="SMART" id="SM00989">
    <property type="entry name" value="V4R"/>
    <property type="match status" value="1"/>
</dbReference>
<name>A0A1I3Y3S1_9RHOB</name>
<dbReference type="OrthoDB" id="5417528at2"/>
<sequence>MDLSRSFHQRLSITPKKGEMRDGAIRYLMMRPDVLMGMFARLDGHTRSEALAALTASVAENGGKSVKAYRDSGATDPGAMMQTIADTSAELGWGIWSFDTIGPDRIEVSVENSPFAVAFGVSDRPICAPIKGMLSAIGPLLLDCATVEVTEITCHAEIGGGPCRFTLKGSNS</sequence>
<dbReference type="PANTHER" id="PTHR35090:SF1">
    <property type="entry name" value="SLR0144 PROTEIN"/>
    <property type="match status" value="1"/>
</dbReference>
<dbReference type="PANTHER" id="PTHR35090">
    <property type="entry name" value="DNA-DIRECTED RNA POLYMERASE SUBUNIT I"/>
    <property type="match status" value="1"/>
</dbReference>
<dbReference type="InterPro" id="IPR024096">
    <property type="entry name" value="NO_sig/Golgi_transp_ligand-bd"/>
</dbReference>
<organism evidence="2 3">
    <name type="scientific">Celeribacter neptunius</name>
    <dbReference type="NCBI Taxonomy" id="588602"/>
    <lineage>
        <taxon>Bacteria</taxon>
        <taxon>Pseudomonadati</taxon>
        <taxon>Pseudomonadota</taxon>
        <taxon>Alphaproteobacteria</taxon>
        <taxon>Rhodobacterales</taxon>
        <taxon>Roseobacteraceae</taxon>
        <taxon>Celeribacter</taxon>
    </lineage>
</organism>
<protein>
    <recommendedName>
        <fullName evidence="1">4-vinyl reductase 4VR domain-containing protein</fullName>
    </recommendedName>
</protein>
<dbReference type="Proteomes" id="UP000199630">
    <property type="component" value="Unassembled WGS sequence"/>
</dbReference>
<accession>A0A1I3Y3S1</accession>
<gene>
    <name evidence="2" type="ORF">SAMN04487991_4249</name>
</gene>
<evidence type="ECO:0000313" key="3">
    <source>
        <dbReference type="Proteomes" id="UP000199630"/>
    </source>
</evidence>
<dbReference type="SUPFAM" id="SSF111126">
    <property type="entry name" value="Ligand-binding domain in the NO signalling and Golgi transport"/>
    <property type="match status" value="1"/>
</dbReference>
<keyword evidence="3" id="KW-1185">Reference proteome</keyword>
<dbReference type="STRING" id="588602.SAMN04487991_4249"/>
<dbReference type="RefSeq" id="WP_090063286.1">
    <property type="nucleotide sequence ID" value="NZ_FORH01000012.1"/>
</dbReference>
<dbReference type="EMBL" id="FORH01000012">
    <property type="protein sequence ID" value="SFK26393.1"/>
    <property type="molecule type" value="Genomic_DNA"/>
</dbReference>
<evidence type="ECO:0000259" key="1">
    <source>
        <dbReference type="SMART" id="SM00989"/>
    </source>
</evidence>
<reference evidence="3" key="1">
    <citation type="submission" date="2016-10" db="EMBL/GenBank/DDBJ databases">
        <authorList>
            <person name="Varghese N."/>
            <person name="Submissions S."/>
        </authorList>
    </citation>
    <scope>NUCLEOTIDE SEQUENCE [LARGE SCALE GENOMIC DNA]</scope>
    <source>
        <strain evidence="3">DSM 26471</strain>
    </source>
</reference>
<evidence type="ECO:0000313" key="2">
    <source>
        <dbReference type="EMBL" id="SFK26393.1"/>
    </source>
</evidence>